<feature type="transmembrane region" description="Helical" evidence="5">
    <location>
        <begin position="28"/>
        <end position="46"/>
    </location>
</feature>
<dbReference type="HOGENOM" id="CLU_130981_0_0_10"/>
<dbReference type="AlphaFoldDB" id="H1YDV4"/>
<proteinExistence type="predicted"/>
<dbReference type="STRING" id="714943.Mucpa_0091"/>
<sequence length="166" mass="18431">MNTKLLFEIISPIIVILLLKKLFTWRELISGALACLWVYAAVSKLLDYPTFRVQLAKSPLLTGFSGIIAVVLPVTELVIAALLLIRRFNTSGLYFSLVMLVMFTFYLLFILNFSYYIPCSCGGILQGFSWKGHIIFNIACIAINITGIINHKSTGAAPGNRLTQPI</sequence>
<keyword evidence="4 5" id="KW-0472">Membrane</keyword>
<accession>H1YDV4</accession>
<dbReference type="EMBL" id="CM001403">
    <property type="protein sequence ID" value="EHQ24294.1"/>
    <property type="molecule type" value="Genomic_DNA"/>
</dbReference>
<dbReference type="RefSeq" id="WP_008503830.1">
    <property type="nucleotide sequence ID" value="NZ_CM001403.1"/>
</dbReference>
<dbReference type="eggNOG" id="ENOG502Z9VN">
    <property type="taxonomic scope" value="Bacteria"/>
</dbReference>
<evidence type="ECO:0000256" key="2">
    <source>
        <dbReference type="ARBA" id="ARBA00022692"/>
    </source>
</evidence>
<dbReference type="GO" id="GO:0030416">
    <property type="term" value="P:methylamine metabolic process"/>
    <property type="evidence" value="ECO:0007669"/>
    <property type="project" value="InterPro"/>
</dbReference>
<evidence type="ECO:0000313" key="8">
    <source>
        <dbReference type="Proteomes" id="UP000002774"/>
    </source>
</evidence>
<dbReference type="Pfam" id="PF07291">
    <property type="entry name" value="MauE"/>
    <property type="match status" value="1"/>
</dbReference>
<dbReference type="OrthoDB" id="673785at2"/>
<dbReference type="InterPro" id="IPR009908">
    <property type="entry name" value="Methylamine_util_MauE"/>
</dbReference>
<dbReference type="Proteomes" id="UP000002774">
    <property type="component" value="Chromosome"/>
</dbReference>
<evidence type="ECO:0000256" key="3">
    <source>
        <dbReference type="ARBA" id="ARBA00022989"/>
    </source>
</evidence>
<evidence type="ECO:0000259" key="6">
    <source>
        <dbReference type="Pfam" id="PF07291"/>
    </source>
</evidence>
<name>H1YDV4_9SPHI</name>
<evidence type="ECO:0000313" key="7">
    <source>
        <dbReference type="EMBL" id="EHQ24294.1"/>
    </source>
</evidence>
<protein>
    <recommendedName>
        <fullName evidence="6">Methylamine utilisation protein MauE domain-containing protein</fullName>
    </recommendedName>
</protein>
<reference evidence="7" key="1">
    <citation type="submission" date="2011-09" db="EMBL/GenBank/DDBJ databases">
        <title>The permanent draft genome of Mucilaginibacter paludis DSM 18603.</title>
        <authorList>
            <consortium name="US DOE Joint Genome Institute (JGI-PGF)"/>
            <person name="Lucas S."/>
            <person name="Han J."/>
            <person name="Lapidus A."/>
            <person name="Bruce D."/>
            <person name="Goodwin L."/>
            <person name="Pitluck S."/>
            <person name="Peters L."/>
            <person name="Kyrpides N."/>
            <person name="Mavromatis K."/>
            <person name="Ivanova N."/>
            <person name="Mikhailova N."/>
            <person name="Held B."/>
            <person name="Detter J.C."/>
            <person name="Tapia R."/>
            <person name="Han C."/>
            <person name="Land M."/>
            <person name="Hauser L."/>
            <person name="Markowitz V."/>
            <person name="Cheng J.-F."/>
            <person name="Hugenholtz P."/>
            <person name="Woyke T."/>
            <person name="Wu D."/>
            <person name="Tindall B."/>
            <person name="Brambilla E."/>
            <person name="Klenk H.-P."/>
            <person name="Eisen J.A."/>
        </authorList>
    </citation>
    <scope>NUCLEOTIDE SEQUENCE [LARGE SCALE GENOMIC DNA]</scope>
    <source>
        <strain evidence="7">DSM 18603</strain>
    </source>
</reference>
<keyword evidence="3 5" id="KW-1133">Transmembrane helix</keyword>
<comment type="subcellular location">
    <subcellularLocation>
        <location evidence="1">Membrane</location>
        <topology evidence="1">Multi-pass membrane protein</topology>
    </subcellularLocation>
</comment>
<gene>
    <name evidence="7" type="ORF">Mucpa_0091</name>
</gene>
<feature type="transmembrane region" description="Helical" evidence="5">
    <location>
        <begin position="92"/>
        <end position="117"/>
    </location>
</feature>
<keyword evidence="2 5" id="KW-0812">Transmembrane</keyword>
<keyword evidence="8" id="KW-1185">Reference proteome</keyword>
<evidence type="ECO:0000256" key="1">
    <source>
        <dbReference type="ARBA" id="ARBA00004141"/>
    </source>
</evidence>
<evidence type="ECO:0000256" key="4">
    <source>
        <dbReference type="ARBA" id="ARBA00023136"/>
    </source>
</evidence>
<organism evidence="7 8">
    <name type="scientific">Mucilaginibacter paludis DSM 18603</name>
    <dbReference type="NCBI Taxonomy" id="714943"/>
    <lineage>
        <taxon>Bacteria</taxon>
        <taxon>Pseudomonadati</taxon>
        <taxon>Bacteroidota</taxon>
        <taxon>Sphingobacteriia</taxon>
        <taxon>Sphingobacteriales</taxon>
        <taxon>Sphingobacteriaceae</taxon>
        <taxon>Mucilaginibacter</taxon>
    </lineage>
</organism>
<feature type="domain" description="Methylamine utilisation protein MauE" evidence="6">
    <location>
        <begin position="28"/>
        <end position="148"/>
    </location>
</feature>
<feature type="transmembrane region" description="Helical" evidence="5">
    <location>
        <begin position="66"/>
        <end position="85"/>
    </location>
</feature>
<dbReference type="GO" id="GO:0016020">
    <property type="term" value="C:membrane"/>
    <property type="evidence" value="ECO:0007669"/>
    <property type="project" value="UniProtKB-SubCell"/>
</dbReference>
<evidence type="ECO:0000256" key="5">
    <source>
        <dbReference type="SAM" id="Phobius"/>
    </source>
</evidence>